<protein>
    <submittedName>
        <fullName evidence="1">Uncharacterized protein</fullName>
    </submittedName>
</protein>
<reference evidence="1 2" key="1">
    <citation type="journal article" date="2019" name="Emerg. Microbes Infect.">
        <title>Comprehensive subspecies identification of 175 nontuberculous mycobacteria species based on 7547 genomic profiles.</title>
        <authorList>
            <person name="Matsumoto Y."/>
            <person name="Kinjo T."/>
            <person name="Motooka D."/>
            <person name="Nabeya D."/>
            <person name="Jung N."/>
            <person name="Uechi K."/>
            <person name="Horii T."/>
            <person name="Iida T."/>
            <person name="Fujita J."/>
            <person name="Nakamura S."/>
        </authorList>
    </citation>
    <scope>NUCLEOTIDE SEQUENCE [LARGE SCALE GENOMIC DNA]</scope>
    <source>
        <strain evidence="1 2">JCM 18439</strain>
    </source>
</reference>
<proteinExistence type="predicted"/>
<sequence length="178" mass="18381">MRNGEADMRRSIRLMTLAAAVAVAAPLGLANSTGSAGADGPVGAVRGGTFVPLNQVLRRCDFSATEFNGPTGYARATSVIRTSGSGVSADVEMNTAIPNMRYDVRLIQSPRSSAATCHGGDPGVAAGVLQINGAGYGAVTLNDAVEPGATGVWVFITRPDAFSQNPAEFYTSDWIEDV</sequence>
<accession>A0A1X0BV11</accession>
<dbReference type="STRING" id="1249101.BST21_12570"/>
<dbReference type="Proteomes" id="UP000466431">
    <property type="component" value="Chromosome"/>
</dbReference>
<gene>
    <name evidence="1" type="ORF">MCEL_07090</name>
</gene>
<organism evidence="1 2">
    <name type="scientific">Mycolicibacterium celeriflavum</name>
    <name type="common">Mycobacterium celeriflavum</name>
    <dbReference type="NCBI Taxonomy" id="1249101"/>
    <lineage>
        <taxon>Bacteria</taxon>
        <taxon>Bacillati</taxon>
        <taxon>Actinomycetota</taxon>
        <taxon>Actinomycetes</taxon>
        <taxon>Mycobacteriales</taxon>
        <taxon>Mycobacteriaceae</taxon>
        <taxon>Mycolicibacterium</taxon>
    </lineage>
</organism>
<dbReference type="EMBL" id="AP022591">
    <property type="protein sequence ID" value="BBY42414.1"/>
    <property type="molecule type" value="Genomic_DNA"/>
</dbReference>
<dbReference type="KEGG" id="mcee:MCEL_07090"/>
<evidence type="ECO:0000313" key="1">
    <source>
        <dbReference type="EMBL" id="BBY42414.1"/>
    </source>
</evidence>
<dbReference type="AlphaFoldDB" id="A0A1X0BV11"/>
<name>A0A1X0BV11_MYCCF</name>
<evidence type="ECO:0000313" key="2">
    <source>
        <dbReference type="Proteomes" id="UP000466431"/>
    </source>
</evidence>
<keyword evidence="2" id="KW-1185">Reference proteome</keyword>